<dbReference type="Proteomes" id="UP000035642">
    <property type="component" value="Unassembled WGS sequence"/>
</dbReference>
<keyword evidence="1" id="KW-1185">Reference proteome</keyword>
<name>A0A0K0DA17_ANGCA</name>
<evidence type="ECO:0000313" key="2">
    <source>
        <dbReference type="WBParaSite" id="ACAC_0000704701-mRNA-1"/>
    </source>
</evidence>
<organism evidence="1 2">
    <name type="scientific">Angiostrongylus cantonensis</name>
    <name type="common">Rat lungworm</name>
    <dbReference type="NCBI Taxonomy" id="6313"/>
    <lineage>
        <taxon>Eukaryota</taxon>
        <taxon>Metazoa</taxon>
        <taxon>Ecdysozoa</taxon>
        <taxon>Nematoda</taxon>
        <taxon>Chromadorea</taxon>
        <taxon>Rhabditida</taxon>
        <taxon>Rhabditina</taxon>
        <taxon>Rhabditomorpha</taxon>
        <taxon>Strongyloidea</taxon>
        <taxon>Metastrongylidae</taxon>
        <taxon>Angiostrongylus</taxon>
    </lineage>
</organism>
<protein>
    <submittedName>
        <fullName evidence="2">Uncharacterized protein</fullName>
    </submittedName>
</protein>
<dbReference type="AlphaFoldDB" id="A0A0K0DA17"/>
<evidence type="ECO:0000313" key="1">
    <source>
        <dbReference type="Proteomes" id="UP000035642"/>
    </source>
</evidence>
<proteinExistence type="predicted"/>
<dbReference type="WBParaSite" id="ACAC_0000704701-mRNA-1">
    <property type="protein sequence ID" value="ACAC_0000704701-mRNA-1"/>
    <property type="gene ID" value="ACAC_0000704701"/>
</dbReference>
<reference evidence="2" key="2">
    <citation type="submission" date="2017-02" db="UniProtKB">
        <authorList>
            <consortium name="WormBaseParasite"/>
        </authorList>
    </citation>
    <scope>IDENTIFICATION</scope>
</reference>
<reference evidence="1" key="1">
    <citation type="submission" date="2012-09" db="EMBL/GenBank/DDBJ databases">
        <authorList>
            <person name="Martin A.A."/>
        </authorList>
    </citation>
    <scope>NUCLEOTIDE SEQUENCE</scope>
</reference>
<sequence length="71" mass="8095">MHHLFDFIKNSSDARLRSVHEGIRQANFRSCPSWCLSSCNLRGTPSVRKVAGRSSVLFVDLEIDCLNYSEH</sequence>
<accession>A0A0K0DA17</accession>